<gene>
    <name evidence="2" type="ORF">FC36_GL002155</name>
</gene>
<feature type="transmembrane region" description="Helical" evidence="1">
    <location>
        <begin position="45"/>
        <end position="66"/>
    </location>
</feature>
<sequence length="96" mass="10739">MKIAPFILLLAFAAIVIFIGYFMWSHRNRDFWLLAPTSTPSLAKILQYYGIFLILMGLATLIATLLQAVLPAVLLMIIDSFAIAALSLLMLVYSKF</sequence>
<dbReference type="PATRIC" id="fig|1423740.3.peg.2339"/>
<feature type="transmembrane region" description="Helical" evidence="1">
    <location>
        <begin position="6"/>
        <end position="24"/>
    </location>
</feature>
<dbReference type="AlphaFoldDB" id="A0A0R1TTN2"/>
<evidence type="ECO:0000256" key="1">
    <source>
        <dbReference type="SAM" id="Phobius"/>
    </source>
</evidence>
<proteinExistence type="predicted"/>
<dbReference type="STRING" id="1423740.FC36_GL002155"/>
<evidence type="ECO:0000313" key="2">
    <source>
        <dbReference type="EMBL" id="KRL80507.1"/>
    </source>
</evidence>
<comment type="caution">
    <text evidence="2">The sequence shown here is derived from an EMBL/GenBank/DDBJ whole genome shotgun (WGS) entry which is preliminary data.</text>
</comment>
<keyword evidence="1" id="KW-0472">Membrane</keyword>
<keyword evidence="1" id="KW-1133">Transmembrane helix</keyword>
<dbReference type="EMBL" id="AZFH01000057">
    <property type="protein sequence ID" value="KRL80507.1"/>
    <property type="molecule type" value="Genomic_DNA"/>
</dbReference>
<dbReference type="RefSeq" id="WP_025020965.1">
    <property type="nucleotide sequence ID" value="NZ_AZFH01000057.1"/>
</dbReference>
<evidence type="ECO:0008006" key="4">
    <source>
        <dbReference type="Google" id="ProtNLM"/>
    </source>
</evidence>
<accession>A0A0R1TTN2</accession>
<feature type="transmembrane region" description="Helical" evidence="1">
    <location>
        <begin position="72"/>
        <end position="93"/>
    </location>
</feature>
<organism evidence="2 3">
    <name type="scientific">Ligilactobacillus equi DSM 15833 = JCM 10991</name>
    <dbReference type="NCBI Taxonomy" id="1423740"/>
    <lineage>
        <taxon>Bacteria</taxon>
        <taxon>Bacillati</taxon>
        <taxon>Bacillota</taxon>
        <taxon>Bacilli</taxon>
        <taxon>Lactobacillales</taxon>
        <taxon>Lactobacillaceae</taxon>
        <taxon>Ligilactobacillus</taxon>
    </lineage>
</organism>
<name>A0A0R1TTN2_9LACO</name>
<protein>
    <recommendedName>
        <fullName evidence="4">Integral membrane protein</fullName>
    </recommendedName>
</protein>
<reference evidence="2 3" key="1">
    <citation type="journal article" date="2015" name="Genome Announc.">
        <title>Expanding the biotechnology potential of lactobacilli through comparative genomics of 213 strains and associated genera.</title>
        <authorList>
            <person name="Sun Z."/>
            <person name="Harris H.M."/>
            <person name="McCann A."/>
            <person name="Guo C."/>
            <person name="Argimon S."/>
            <person name="Zhang W."/>
            <person name="Yang X."/>
            <person name="Jeffery I.B."/>
            <person name="Cooney J.C."/>
            <person name="Kagawa T.F."/>
            <person name="Liu W."/>
            <person name="Song Y."/>
            <person name="Salvetti E."/>
            <person name="Wrobel A."/>
            <person name="Rasinkangas P."/>
            <person name="Parkhill J."/>
            <person name="Rea M.C."/>
            <person name="O'Sullivan O."/>
            <person name="Ritari J."/>
            <person name="Douillard F.P."/>
            <person name="Paul Ross R."/>
            <person name="Yang R."/>
            <person name="Briner A.E."/>
            <person name="Felis G.E."/>
            <person name="de Vos W.M."/>
            <person name="Barrangou R."/>
            <person name="Klaenhammer T.R."/>
            <person name="Caufield P.W."/>
            <person name="Cui Y."/>
            <person name="Zhang H."/>
            <person name="O'Toole P.W."/>
        </authorList>
    </citation>
    <scope>NUCLEOTIDE SEQUENCE [LARGE SCALE GENOMIC DNA]</scope>
    <source>
        <strain evidence="2 3">DSM 15833</strain>
    </source>
</reference>
<dbReference type="Proteomes" id="UP000051048">
    <property type="component" value="Unassembled WGS sequence"/>
</dbReference>
<keyword evidence="1" id="KW-0812">Transmembrane</keyword>
<evidence type="ECO:0000313" key="3">
    <source>
        <dbReference type="Proteomes" id="UP000051048"/>
    </source>
</evidence>